<reference evidence="1 2" key="1">
    <citation type="journal article" date="2006" name="Science">
        <title>Phytophthora genome sequences uncover evolutionary origins and mechanisms of pathogenesis.</title>
        <authorList>
            <person name="Tyler B.M."/>
            <person name="Tripathy S."/>
            <person name="Zhang X."/>
            <person name="Dehal P."/>
            <person name="Jiang R.H."/>
            <person name="Aerts A."/>
            <person name="Arredondo F.D."/>
            <person name="Baxter L."/>
            <person name="Bensasson D."/>
            <person name="Beynon J.L."/>
            <person name="Chapman J."/>
            <person name="Damasceno C.M."/>
            <person name="Dorrance A.E."/>
            <person name="Dou D."/>
            <person name="Dickerman A.W."/>
            <person name="Dubchak I.L."/>
            <person name="Garbelotto M."/>
            <person name="Gijzen M."/>
            <person name="Gordon S.G."/>
            <person name="Govers F."/>
            <person name="Grunwald N.J."/>
            <person name="Huang W."/>
            <person name="Ivors K.L."/>
            <person name="Jones R.W."/>
            <person name="Kamoun S."/>
            <person name="Krampis K."/>
            <person name="Lamour K.H."/>
            <person name="Lee M.K."/>
            <person name="McDonald W.H."/>
            <person name="Medina M."/>
            <person name="Meijer H.J."/>
            <person name="Nordberg E.K."/>
            <person name="Maclean D.J."/>
            <person name="Ospina-Giraldo M.D."/>
            <person name="Morris P.F."/>
            <person name="Phuntumart V."/>
            <person name="Putnam N.H."/>
            <person name="Rash S."/>
            <person name="Rose J.K."/>
            <person name="Sakihama Y."/>
            <person name="Salamov A.A."/>
            <person name="Savidor A."/>
            <person name="Scheuring C.F."/>
            <person name="Smith B.M."/>
            <person name="Sobral B.W."/>
            <person name="Terry A."/>
            <person name="Torto-Alalibo T.A."/>
            <person name="Win J."/>
            <person name="Xu Z."/>
            <person name="Zhang H."/>
            <person name="Grigoriev I.V."/>
            <person name="Rokhsar D.S."/>
            <person name="Boore J.L."/>
        </authorList>
    </citation>
    <scope>NUCLEOTIDE SEQUENCE [LARGE SCALE GENOMIC DNA]</scope>
    <source>
        <strain evidence="1 2">P6497</strain>
    </source>
</reference>
<dbReference type="PANTHER" id="PTHR38899:SF1">
    <property type="entry name" value="PROTEIN KINASE"/>
    <property type="match status" value="1"/>
</dbReference>
<dbReference type="KEGG" id="psoj:PHYSODRAFT_559464"/>
<accession>G4ZJS9</accession>
<dbReference type="GeneID" id="20663413"/>
<evidence type="ECO:0000313" key="2">
    <source>
        <dbReference type="Proteomes" id="UP000002640"/>
    </source>
</evidence>
<dbReference type="RefSeq" id="XP_009527948.1">
    <property type="nucleotide sequence ID" value="XM_009529653.1"/>
</dbReference>
<evidence type="ECO:0000313" key="1">
    <source>
        <dbReference type="EMBL" id="EGZ18890.1"/>
    </source>
</evidence>
<dbReference type="EMBL" id="JH159154">
    <property type="protein sequence ID" value="EGZ18890.1"/>
    <property type="molecule type" value="Genomic_DNA"/>
</dbReference>
<dbReference type="Proteomes" id="UP000002640">
    <property type="component" value="Unassembled WGS sequence"/>
</dbReference>
<dbReference type="PANTHER" id="PTHR38899">
    <property type="entry name" value="DOMAIN OOKINETE PROTEIN, PUTATIVE-RELATED"/>
    <property type="match status" value="1"/>
</dbReference>
<protein>
    <submittedName>
        <fullName evidence="1">Uncharacterized protein</fullName>
    </submittedName>
</protein>
<organism evidence="1 2">
    <name type="scientific">Phytophthora sojae (strain P6497)</name>
    <name type="common">Soybean stem and root rot agent</name>
    <name type="synonym">Phytophthora megasperma f. sp. glycines</name>
    <dbReference type="NCBI Taxonomy" id="1094619"/>
    <lineage>
        <taxon>Eukaryota</taxon>
        <taxon>Sar</taxon>
        <taxon>Stramenopiles</taxon>
        <taxon>Oomycota</taxon>
        <taxon>Peronosporomycetes</taxon>
        <taxon>Peronosporales</taxon>
        <taxon>Peronosporaceae</taxon>
        <taxon>Phytophthora</taxon>
    </lineage>
</organism>
<dbReference type="InParanoid" id="G4ZJS9"/>
<sequence>MASRARTSSFSTQRIAASYAGRGKRAKAIATAAPSKRQMAIINWENVLAPMDWLAVYLGLGATNEAIERAVARYRSSPDLLQSLAAIEERVMELLTETMKLIDGPVFVVSEYSTAYVELVSSLFFPRLTAALRNAKSGIYVVGTPNTQLTALEMKQWKVNLLHTAIHEHLFAGIDEVVTTNLLARSAYGRIKVVALCANEADAAAASGIHLIAPNAVIKHVRVQGPKAGYTHSPQPPLSLDDFYAQLQSLMQFVRQNAN</sequence>
<dbReference type="OMA" id="MNWENVL"/>
<proteinExistence type="predicted"/>
<dbReference type="AlphaFoldDB" id="G4ZJS9"/>
<gene>
    <name evidence="1" type="ORF">PHYSODRAFT_559464</name>
</gene>
<name>G4ZJS9_PHYSP</name>
<keyword evidence="2" id="KW-1185">Reference proteome</keyword>